<dbReference type="EnsemblPlants" id="Pp3c17_13190V3.2">
    <property type="protein sequence ID" value="Pp3c17_13190V3.2"/>
    <property type="gene ID" value="Pp3c17_13190"/>
</dbReference>
<dbReference type="InterPro" id="IPR001841">
    <property type="entry name" value="Znf_RING"/>
</dbReference>
<sequence length="328" mass="36900">MIGTPIAFGLTMIVCFTLFYYYWRIRQLRARLLSAQSAPVQDDFPVEFGIGKNVVETFPTIKACELECTAAEDLQCPICLVEYEEWEVLRQLPFCGHVFHTLCVGAWFEKQTTCPVCRMSMSELTGSFGDSIIADSTRNCRVRPPSSDVTVELDVAQRRETGSTDFHLVNIPQERRNLCSKCKHFMKRVRTISSGDSLYSMNRPETLHEQGDVQILLFRSSAQSWEGNGLSVSRDNEEVEGGRLNPQETFRLQETSGQNGMTGTHQFTVEADGPVSKDDSNVDSSRNFREEKVSENALQTVLESAQGSFEFQPVITANGELTFRATTQ</sequence>
<evidence type="ECO:0000313" key="7">
    <source>
        <dbReference type="Proteomes" id="UP000006727"/>
    </source>
</evidence>
<dbReference type="PANTHER" id="PTHR47035:SF3">
    <property type="entry name" value="OS11G0150450 PROTEIN"/>
    <property type="match status" value="1"/>
</dbReference>
<keyword evidence="7" id="KW-1185">Reference proteome</keyword>
<keyword evidence="1" id="KW-0862">Zinc</keyword>
<reference evidence="5 7" key="2">
    <citation type="journal article" date="2018" name="Plant J.">
        <title>The Physcomitrella patens chromosome-scale assembly reveals moss genome structure and evolution.</title>
        <authorList>
            <person name="Lang D."/>
            <person name="Ullrich K.K."/>
            <person name="Murat F."/>
            <person name="Fuchs J."/>
            <person name="Jenkins J."/>
            <person name="Haas F.B."/>
            <person name="Piednoel M."/>
            <person name="Gundlach H."/>
            <person name="Van Bel M."/>
            <person name="Meyberg R."/>
            <person name="Vives C."/>
            <person name="Morata J."/>
            <person name="Symeonidi A."/>
            <person name="Hiss M."/>
            <person name="Muchero W."/>
            <person name="Kamisugi Y."/>
            <person name="Saleh O."/>
            <person name="Blanc G."/>
            <person name="Decker E.L."/>
            <person name="van Gessel N."/>
            <person name="Grimwood J."/>
            <person name="Hayes R.D."/>
            <person name="Graham S.W."/>
            <person name="Gunter L.E."/>
            <person name="McDaniel S.F."/>
            <person name="Hoernstein S.N.W."/>
            <person name="Larsson A."/>
            <person name="Li F.W."/>
            <person name="Perroud P.F."/>
            <person name="Phillips J."/>
            <person name="Ranjan P."/>
            <person name="Rokshar D.S."/>
            <person name="Rothfels C.J."/>
            <person name="Schneider L."/>
            <person name="Shu S."/>
            <person name="Stevenson D.W."/>
            <person name="Thummler F."/>
            <person name="Tillich M."/>
            <person name="Villarreal Aguilar J.C."/>
            <person name="Widiez T."/>
            <person name="Wong G.K."/>
            <person name="Wymore A."/>
            <person name="Zhang Y."/>
            <person name="Zimmer A.D."/>
            <person name="Quatrano R.S."/>
            <person name="Mayer K.F.X."/>
            <person name="Goodstein D."/>
            <person name="Casacuberta J.M."/>
            <person name="Vandepoele K."/>
            <person name="Reski R."/>
            <person name="Cuming A.C."/>
            <person name="Tuskan G.A."/>
            <person name="Maumus F."/>
            <person name="Salse J."/>
            <person name="Schmutz J."/>
            <person name="Rensing S.A."/>
        </authorList>
    </citation>
    <scope>NUCLEOTIDE SEQUENCE [LARGE SCALE GENOMIC DNA]</scope>
    <source>
        <strain evidence="6 7">cv. Gransden 2004</strain>
    </source>
</reference>
<dbReference type="PaxDb" id="3218-PP1S34_383V6.1"/>
<dbReference type="PROSITE" id="PS50089">
    <property type="entry name" value="ZF_RING_2"/>
    <property type="match status" value="1"/>
</dbReference>
<dbReference type="Gene3D" id="3.30.40.10">
    <property type="entry name" value="Zinc/RING finger domain, C3HC4 (zinc finger)"/>
    <property type="match status" value="1"/>
</dbReference>
<dbReference type="SMART" id="SM00184">
    <property type="entry name" value="RING"/>
    <property type="match status" value="1"/>
</dbReference>
<dbReference type="AlphaFoldDB" id="A0A2K1J3P9"/>
<gene>
    <name evidence="6" type="primary">LOC112294141</name>
    <name evidence="5" type="ORF">PHYPA_022005</name>
</gene>
<keyword evidence="1" id="KW-0479">Metal-binding</keyword>
<accession>A0A2K1J3P9</accession>
<dbReference type="EMBL" id="ABEU02000017">
    <property type="protein sequence ID" value="PNR36154.1"/>
    <property type="molecule type" value="Genomic_DNA"/>
</dbReference>
<dbReference type="PANTHER" id="PTHR47035">
    <property type="entry name" value="OS11G0150450 PROTEIN"/>
    <property type="match status" value="1"/>
</dbReference>
<dbReference type="Proteomes" id="UP000006727">
    <property type="component" value="Chromosome 17"/>
</dbReference>
<proteinExistence type="predicted"/>
<evidence type="ECO:0000313" key="6">
    <source>
        <dbReference type="EnsemblPlants" id="Pp3c17_13190V3.1"/>
    </source>
</evidence>
<evidence type="ECO:0000256" key="2">
    <source>
        <dbReference type="SAM" id="MobiDB-lite"/>
    </source>
</evidence>
<name>A0A2K1J3P9_PHYPA</name>
<feature type="transmembrane region" description="Helical" evidence="3">
    <location>
        <begin position="6"/>
        <end position="23"/>
    </location>
</feature>
<dbReference type="Gramene" id="Pp3c17_13190V3.1">
    <property type="protein sequence ID" value="Pp3c17_13190V3.1"/>
    <property type="gene ID" value="Pp3c17_13190"/>
</dbReference>
<reference evidence="5 7" key="1">
    <citation type="journal article" date="2008" name="Science">
        <title>The Physcomitrella genome reveals evolutionary insights into the conquest of land by plants.</title>
        <authorList>
            <person name="Rensing S."/>
            <person name="Lang D."/>
            <person name="Zimmer A."/>
            <person name="Terry A."/>
            <person name="Salamov A."/>
            <person name="Shapiro H."/>
            <person name="Nishiyama T."/>
            <person name="Perroud P.-F."/>
            <person name="Lindquist E."/>
            <person name="Kamisugi Y."/>
            <person name="Tanahashi T."/>
            <person name="Sakakibara K."/>
            <person name="Fujita T."/>
            <person name="Oishi K."/>
            <person name="Shin-I T."/>
            <person name="Kuroki Y."/>
            <person name="Toyoda A."/>
            <person name="Suzuki Y."/>
            <person name="Hashimoto A."/>
            <person name="Yamaguchi K."/>
            <person name="Sugano A."/>
            <person name="Kohara Y."/>
            <person name="Fujiyama A."/>
            <person name="Anterola A."/>
            <person name="Aoki S."/>
            <person name="Ashton N."/>
            <person name="Barbazuk W.B."/>
            <person name="Barker E."/>
            <person name="Bennetzen J."/>
            <person name="Bezanilla M."/>
            <person name="Blankenship R."/>
            <person name="Cho S.H."/>
            <person name="Dutcher S."/>
            <person name="Estelle M."/>
            <person name="Fawcett J.A."/>
            <person name="Gundlach H."/>
            <person name="Hanada K."/>
            <person name="Heyl A."/>
            <person name="Hicks K.A."/>
            <person name="Hugh J."/>
            <person name="Lohr M."/>
            <person name="Mayer K."/>
            <person name="Melkozernov A."/>
            <person name="Murata T."/>
            <person name="Nelson D."/>
            <person name="Pils B."/>
            <person name="Prigge M."/>
            <person name="Reiss B."/>
            <person name="Renner T."/>
            <person name="Rombauts S."/>
            <person name="Rushton P."/>
            <person name="Sanderfoot A."/>
            <person name="Schween G."/>
            <person name="Shiu S.-H."/>
            <person name="Stueber K."/>
            <person name="Theodoulou F.L."/>
            <person name="Tu H."/>
            <person name="Van de Peer Y."/>
            <person name="Verrier P.J."/>
            <person name="Waters E."/>
            <person name="Wood A."/>
            <person name="Yang L."/>
            <person name="Cove D."/>
            <person name="Cuming A."/>
            <person name="Hasebe M."/>
            <person name="Lucas S."/>
            <person name="Mishler D.B."/>
            <person name="Reski R."/>
            <person name="Grigoriev I."/>
            <person name="Quatrano R.S."/>
            <person name="Boore J.L."/>
        </authorList>
    </citation>
    <scope>NUCLEOTIDE SEQUENCE [LARGE SCALE GENOMIC DNA]</scope>
    <source>
        <strain evidence="6 7">cv. Gransden 2004</strain>
    </source>
</reference>
<dbReference type="RefSeq" id="XP_024400110.1">
    <property type="nucleotide sequence ID" value="XM_024544342.2"/>
</dbReference>
<dbReference type="GO" id="GO:0008270">
    <property type="term" value="F:zinc ion binding"/>
    <property type="evidence" value="ECO:0007669"/>
    <property type="project" value="UniProtKB-KW"/>
</dbReference>
<dbReference type="Pfam" id="PF13639">
    <property type="entry name" value="zf-RING_2"/>
    <property type="match status" value="1"/>
</dbReference>
<evidence type="ECO:0000313" key="5">
    <source>
        <dbReference type="EMBL" id="PNR36154.1"/>
    </source>
</evidence>
<feature type="region of interest" description="Disordered" evidence="2">
    <location>
        <begin position="270"/>
        <end position="289"/>
    </location>
</feature>
<evidence type="ECO:0000256" key="1">
    <source>
        <dbReference type="PROSITE-ProRule" id="PRU00175"/>
    </source>
</evidence>
<dbReference type="GeneID" id="112294141"/>
<evidence type="ECO:0000259" key="4">
    <source>
        <dbReference type="PROSITE" id="PS50089"/>
    </source>
</evidence>
<dbReference type="InterPro" id="IPR013083">
    <property type="entry name" value="Znf_RING/FYVE/PHD"/>
</dbReference>
<dbReference type="EnsemblPlants" id="Pp3c17_13190V3.1">
    <property type="protein sequence ID" value="Pp3c17_13190V3.1"/>
    <property type="gene ID" value="Pp3c17_13190"/>
</dbReference>
<reference evidence="6" key="3">
    <citation type="submission" date="2020-12" db="UniProtKB">
        <authorList>
            <consortium name="EnsemblPlants"/>
        </authorList>
    </citation>
    <scope>IDENTIFICATION</scope>
</reference>
<dbReference type="Gramene" id="Pp3c17_13190V3.2">
    <property type="protein sequence ID" value="Pp3c17_13190V3.2"/>
    <property type="gene ID" value="Pp3c17_13190"/>
</dbReference>
<protein>
    <recommendedName>
        <fullName evidence="4">RING-type domain-containing protein</fullName>
    </recommendedName>
</protein>
<dbReference type="InterPro" id="IPR053070">
    <property type="entry name" value="RING-type_E3_ubiquitin-ligase"/>
</dbReference>
<dbReference type="SUPFAM" id="SSF57850">
    <property type="entry name" value="RING/U-box"/>
    <property type="match status" value="1"/>
</dbReference>
<keyword evidence="3" id="KW-1133">Transmembrane helix</keyword>
<keyword evidence="3" id="KW-0472">Membrane</keyword>
<feature type="domain" description="RING-type" evidence="4">
    <location>
        <begin position="76"/>
        <end position="118"/>
    </location>
</feature>
<organism evidence="5">
    <name type="scientific">Physcomitrium patens</name>
    <name type="common">Spreading-leaved earth moss</name>
    <name type="synonym">Physcomitrella patens</name>
    <dbReference type="NCBI Taxonomy" id="3218"/>
    <lineage>
        <taxon>Eukaryota</taxon>
        <taxon>Viridiplantae</taxon>
        <taxon>Streptophyta</taxon>
        <taxon>Embryophyta</taxon>
        <taxon>Bryophyta</taxon>
        <taxon>Bryophytina</taxon>
        <taxon>Bryopsida</taxon>
        <taxon>Funariidae</taxon>
        <taxon>Funariales</taxon>
        <taxon>Funariaceae</taxon>
        <taxon>Physcomitrium</taxon>
    </lineage>
</organism>
<feature type="compositionally biased region" description="Basic and acidic residues" evidence="2">
    <location>
        <begin position="275"/>
        <end position="289"/>
    </location>
</feature>
<evidence type="ECO:0000256" key="3">
    <source>
        <dbReference type="SAM" id="Phobius"/>
    </source>
</evidence>
<dbReference type="STRING" id="3218.A0A2K1J3P9"/>
<keyword evidence="3" id="KW-0812">Transmembrane</keyword>
<keyword evidence="1" id="KW-0863">Zinc-finger</keyword>